<protein>
    <submittedName>
        <fullName evidence="1">Uncharacterized protein</fullName>
    </submittedName>
</protein>
<comment type="caution">
    <text evidence="1">The sequence shown here is derived from an EMBL/GenBank/DDBJ whole genome shotgun (WGS) entry which is preliminary data.</text>
</comment>
<organism evidence="1 2">
    <name type="scientific">Durusdinium trenchii</name>
    <dbReference type="NCBI Taxonomy" id="1381693"/>
    <lineage>
        <taxon>Eukaryota</taxon>
        <taxon>Sar</taxon>
        <taxon>Alveolata</taxon>
        <taxon>Dinophyceae</taxon>
        <taxon>Suessiales</taxon>
        <taxon>Symbiodiniaceae</taxon>
        <taxon>Durusdinium</taxon>
    </lineage>
</organism>
<reference evidence="1 2" key="1">
    <citation type="submission" date="2024-02" db="EMBL/GenBank/DDBJ databases">
        <authorList>
            <person name="Chen Y."/>
            <person name="Shah S."/>
            <person name="Dougan E. K."/>
            <person name="Thang M."/>
            <person name="Chan C."/>
        </authorList>
    </citation>
    <scope>NUCLEOTIDE SEQUENCE [LARGE SCALE GENOMIC DNA]</scope>
</reference>
<proteinExistence type="predicted"/>
<evidence type="ECO:0000313" key="2">
    <source>
        <dbReference type="Proteomes" id="UP001642484"/>
    </source>
</evidence>
<accession>A0ABP0R6B6</accession>
<dbReference type="EMBL" id="CAXAMN010025517">
    <property type="protein sequence ID" value="CAK9095704.1"/>
    <property type="molecule type" value="Genomic_DNA"/>
</dbReference>
<name>A0ABP0R6B6_9DINO</name>
<sequence>MPNAFQSLGDETYGPQYQHNVAVIALAAEAASTVAELLETRKMDRSIGVVGSVLRPAPEMLGDIPVFPLEDLDPCDFDIVLVVEKFLLVQVQAAEKINEQVDELLRKIDDAQVRRACGAGTSC</sequence>
<dbReference type="Proteomes" id="UP001642484">
    <property type="component" value="Unassembled WGS sequence"/>
</dbReference>
<gene>
    <name evidence="1" type="ORF">CCMP2556_LOCUS45565</name>
</gene>
<evidence type="ECO:0000313" key="1">
    <source>
        <dbReference type="EMBL" id="CAK9095704.1"/>
    </source>
</evidence>
<keyword evidence="2" id="KW-1185">Reference proteome</keyword>